<sequence length="122" mass="13518">MKRSQGLIRDALERRGTEAANKPKPPKRSAAKKQKGLPLSLLGFQTWNPAAVCRISIAAPPRTVAGVVREKGIFNPHRVASLRSQISQPARKRETHNPSRTRIGDGGEALRRRNHGGSRWSR</sequence>
<evidence type="ECO:0000313" key="2">
    <source>
        <dbReference type="Proteomes" id="UP000818029"/>
    </source>
</evidence>
<organism evidence="2 3">
    <name type="scientific">Gossypium hirsutum</name>
    <name type="common">Upland cotton</name>
    <name type="synonym">Gossypium mexicanum</name>
    <dbReference type="NCBI Taxonomy" id="3635"/>
    <lineage>
        <taxon>Eukaryota</taxon>
        <taxon>Viridiplantae</taxon>
        <taxon>Streptophyta</taxon>
        <taxon>Embryophyta</taxon>
        <taxon>Tracheophyta</taxon>
        <taxon>Spermatophyta</taxon>
        <taxon>Magnoliopsida</taxon>
        <taxon>eudicotyledons</taxon>
        <taxon>Gunneridae</taxon>
        <taxon>Pentapetalae</taxon>
        <taxon>rosids</taxon>
        <taxon>malvids</taxon>
        <taxon>Malvales</taxon>
        <taxon>Malvaceae</taxon>
        <taxon>Malvoideae</taxon>
        <taxon>Gossypium</taxon>
    </lineage>
</organism>
<reference evidence="2" key="1">
    <citation type="journal article" date="2020" name="Nat. Genet.">
        <title>Genomic diversifications of five Gossypium allopolyploid species and their impact on cotton improvement.</title>
        <authorList>
            <person name="Chen Z.J."/>
            <person name="Sreedasyam A."/>
            <person name="Ando A."/>
            <person name="Song Q."/>
            <person name="De Santiago L.M."/>
            <person name="Hulse-Kemp A.M."/>
            <person name="Ding M."/>
            <person name="Ye W."/>
            <person name="Kirkbride R.C."/>
            <person name="Jenkins J."/>
            <person name="Plott C."/>
            <person name="Lovell J."/>
            <person name="Lin Y.M."/>
            <person name="Vaughn R."/>
            <person name="Liu B."/>
            <person name="Simpson S."/>
            <person name="Scheffler B.E."/>
            <person name="Wen L."/>
            <person name="Saski C.A."/>
            <person name="Grover C.E."/>
            <person name="Hu G."/>
            <person name="Conover J.L."/>
            <person name="Carlson J.W."/>
            <person name="Shu S."/>
            <person name="Boston L.B."/>
            <person name="Williams M."/>
            <person name="Peterson D.G."/>
            <person name="McGee K."/>
            <person name="Jones D.C."/>
            <person name="Wendel J.F."/>
            <person name="Stelly D.M."/>
            <person name="Grimwood J."/>
            <person name="Schmutz J."/>
        </authorList>
    </citation>
    <scope>NUCLEOTIDE SEQUENCE [LARGE SCALE GENOMIC DNA]</scope>
    <source>
        <strain evidence="2">cv. TM-1</strain>
    </source>
</reference>
<feature type="compositionally biased region" description="Basic residues" evidence="1">
    <location>
        <begin position="24"/>
        <end position="35"/>
    </location>
</feature>
<feature type="region of interest" description="Disordered" evidence="1">
    <location>
        <begin position="1"/>
        <end position="37"/>
    </location>
</feature>
<feature type="region of interest" description="Disordered" evidence="1">
    <location>
        <begin position="79"/>
        <end position="122"/>
    </location>
</feature>
<evidence type="ECO:0000313" key="3">
    <source>
        <dbReference type="RefSeq" id="XP_040951574.1"/>
    </source>
</evidence>
<gene>
    <name evidence="3" type="primary">LOC121218453</name>
</gene>
<accession>A0ABM3A9P2</accession>
<dbReference type="Proteomes" id="UP000818029">
    <property type="component" value="Chromosome D06"/>
</dbReference>
<feature type="compositionally biased region" description="Basic residues" evidence="1">
    <location>
        <begin position="112"/>
        <end position="122"/>
    </location>
</feature>
<protein>
    <submittedName>
        <fullName evidence="3">Uncharacterized protein</fullName>
    </submittedName>
</protein>
<keyword evidence="2" id="KW-1185">Reference proteome</keyword>
<feature type="compositionally biased region" description="Basic and acidic residues" evidence="1">
    <location>
        <begin position="91"/>
        <end position="111"/>
    </location>
</feature>
<reference evidence="3" key="2">
    <citation type="submission" date="2025-08" db="UniProtKB">
        <authorList>
            <consortium name="RefSeq"/>
        </authorList>
    </citation>
    <scope>IDENTIFICATION</scope>
</reference>
<dbReference type="RefSeq" id="XP_040951574.1">
    <property type="nucleotide sequence ID" value="XM_041095640.1"/>
</dbReference>
<name>A0ABM3A9P2_GOSHI</name>
<dbReference type="GeneID" id="121218453"/>
<proteinExistence type="predicted"/>
<evidence type="ECO:0000256" key="1">
    <source>
        <dbReference type="SAM" id="MobiDB-lite"/>
    </source>
</evidence>